<evidence type="ECO:0000313" key="3">
    <source>
        <dbReference type="EMBL" id="KAF2459912.1"/>
    </source>
</evidence>
<dbReference type="PROSITE" id="PS00028">
    <property type="entry name" value="ZINC_FINGER_C2H2_1"/>
    <property type="match status" value="1"/>
</dbReference>
<feature type="compositionally biased region" description="Polar residues" evidence="1">
    <location>
        <begin position="294"/>
        <end position="317"/>
    </location>
</feature>
<reference evidence="3" key="1">
    <citation type="journal article" date="2020" name="Stud. Mycol.">
        <title>101 Dothideomycetes genomes: a test case for predicting lifestyles and emergence of pathogens.</title>
        <authorList>
            <person name="Haridas S."/>
            <person name="Albert R."/>
            <person name="Binder M."/>
            <person name="Bloem J."/>
            <person name="Labutti K."/>
            <person name="Salamov A."/>
            <person name="Andreopoulos B."/>
            <person name="Baker S."/>
            <person name="Barry K."/>
            <person name="Bills G."/>
            <person name="Bluhm B."/>
            <person name="Cannon C."/>
            <person name="Castanera R."/>
            <person name="Culley D."/>
            <person name="Daum C."/>
            <person name="Ezra D."/>
            <person name="Gonzalez J."/>
            <person name="Henrissat B."/>
            <person name="Kuo A."/>
            <person name="Liang C."/>
            <person name="Lipzen A."/>
            <person name="Lutzoni F."/>
            <person name="Magnuson J."/>
            <person name="Mondo S."/>
            <person name="Nolan M."/>
            <person name="Ohm R."/>
            <person name="Pangilinan J."/>
            <person name="Park H.-J."/>
            <person name="Ramirez L."/>
            <person name="Alfaro M."/>
            <person name="Sun H."/>
            <person name="Tritt A."/>
            <person name="Yoshinaga Y."/>
            <person name="Zwiers L.-H."/>
            <person name="Turgeon B."/>
            <person name="Goodwin S."/>
            <person name="Spatafora J."/>
            <person name="Crous P."/>
            <person name="Grigoriev I."/>
        </authorList>
    </citation>
    <scope>NUCLEOTIDE SEQUENCE</scope>
    <source>
        <strain evidence="3">ATCC 16933</strain>
    </source>
</reference>
<feature type="compositionally biased region" description="Low complexity" evidence="1">
    <location>
        <begin position="469"/>
        <end position="482"/>
    </location>
</feature>
<feature type="compositionally biased region" description="Polar residues" evidence="1">
    <location>
        <begin position="58"/>
        <end position="82"/>
    </location>
</feature>
<feature type="compositionally biased region" description="Basic and acidic residues" evidence="1">
    <location>
        <begin position="178"/>
        <end position="206"/>
    </location>
</feature>
<organism evidence="3 4">
    <name type="scientific">Lineolata rhizophorae</name>
    <dbReference type="NCBI Taxonomy" id="578093"/>
    <lineage>
        <taxon>Eukaryota</taxon>
        <taxon>Fungi</taxon>
        <taxon>Dikarya</taxon>
        <taxon>Ascomycota</taxon>
        <taxon>Pezizomycotina</taxon>
        <taxon>Dothideomycetes</taxon>
        <taxon>Dothideomycetes incertae sedis</taxon>
        <taxon>Lineolatales</taxon>
        <taxon>Lineolataceae</taxon>
        <taxon>Lineolata</taxon>
    </lineage>
</organism>
<feature type="compositionally biased region" description="Pro residues" evidence="1">
    <location>
        <begin position="428"/>
        <end position="437"/>
    </location>
</feature>
<dbReference type="OrthoDB" id="5315052at2759"/>
<feature type="region of interest" description="Disordered" evidence="1">
    <location>
        <begin position="783"/>
        <end position="805"/>
    </location>
</feature>
<protein>
    <recommendedName>
        <fullName evidence="2">C2H2-type domain-containing protein</fullName>
    </recommendedName>
</protein>
<proteinExistence type="predicted"/>
<evidence type="ECO:0000313" key="4">
    <source>
        <dbReference type="Proteomes" id="UP000799766"/>
    </source>
</evidence>
<feature type="compositionally biased region" description="Basic and acidic residues" evidence="1">
    <location>
        <begin position="388"/>
        <end position="402"/>
    </location>
</feature>
<dbReference type="EMBL" id="MU001674">
    <property type="protein sequence ID" value="KAF2459912.1"/>
    <property type="molecule type" value="Genomic_DNA"/>
</dbReference>
<dbReference type="Proteomes" id="UP000799766">
    <property type="component" value="Unassembled WGS sequence"/>
</dbReference>
<dbReference type="PANTHER" id="PTHR35391">
    <property type="entry name" value="C2H2-TYPE DOMAIN-CONTAINING PROTEIN-RELATED"/>
    <property type="match status" value="1"/>
</dbReference>
<feature type="compositionally biased region" description="Polar residues" evidence="1">
    <location>
        <begin position="332"/>
        <end position="341"/>
    </location>
</feature>
<feature type="compositionally biased region" description="Acidic residues" evidence="1">
    <location>
        <begin position="272"/>
        <end position="288"/>
    </location>
</feature>
<feature type="compositionally biased region" description="Basic and acidic residues" evidence="1">
    <location>
        <begin position="105"/>
        <end position="121"/>
    </location>
</feature>
<dbReference type="InterPro" id="IPR013087">
    <property type="entry name" value="Znf_C2H2_type"/>
</dbReference>
<feature type="non-terminal residue" evidence="3">
    <location>
        <position position="945"/>
    </location>
</feature>
<evidence type="ECO:0000259" key="2">
    <source>
        <dbReference type="PROSITE" id="PS00028"/>
    </source>
</evidence>
<accession>A0A6A6P827</accession>
<sequence length="945" mass="103388">MGGRPTNQLLSPSLTNSSSPGQHDESHLAFRPHNTQFAQAHIPGLSMHQHSHERPHHLNTTVSQQQSPARSRSHSDASNGAAQQLPAHLMSPIVRVDDLSVGDSSSRDGDNAAHQRNHDMSGTHLSPYPMDEESDDESDNASTHVQVSYCPNPLAANRNEDGSWKVNQTSGQAGLGPADRDEIKEVEVPSLKEAEEKRQIAEKNAEVQEWLTKNDVGSDAGTDGSSTIVGNRRSTSGRPRAKSANDAALRSTVGLGLPDDSGLPGPGALIDEQSDLGEYDYSDDEDPAPIDVAESNTDDTAQLTQAPQADENSQTATKPWIDPPVKQEPTDSRYQPPTSSAAMMRFHQRARDIESASLAATIGSRRLSETDLASLSQVGGVTKPLPDIADKNEPKERRDRRNSFFNQFGFKRTNSNNLKRKGGQSSPSPHPPEPAIPSQPSGPKRIGSWGRPKSPKLNTNVPPSSKDVTPTSAAGATTSAGPWAQAKNVIRRSRSRSDLGRSPGLAELMTQHGGPPLPTLATPSADADHGLPPPVPPKKSRAFDDEDDEDASPVDAVTMDLQVRTIPIIPTPEGFKSHAIELNPRLVEYMVERVAQEQIRRFKRLQECKVKHLNHVRNKNCPSGKFCFALGGESKSLPPRASNKDGDVPFMGFQVISSGASDDGQEDLKEGTMVPAQFPPGVPIPPVKRLPAEFECPLCFKVKKFFKPSDWTKHVHEDVQPFTCTFPNCSEPKSFKRKADWVRHENERHRQLESWTCNINDCQHQCFRKDNFVQHLVREHKVPEPRARTGRASNKAGDNQNWGGQDHSEQVWDLVDACRNDTIKQPKDEPCRFCGNICNSWKKLTVHLAKHMEQISMPILPLVEQKNLHADSVISPVEPHSHAPSLSPARSQANFSAYPANNPSQYNGGSSLQPLDTGFSVGFSSSLPSSAVSSAAMHTYPPLQF</sequence>
<dbReference type="InterPro" id="IPR058925">
    <property type="entry name" value="zf-C2H2_AcuF"/>
</dbReference>
<name>A0A6A6P827_9PEZI</name>
<feature type="compositionally biased region" description="Polar residues" evidence="1">
    <location>
        <begin position="223"/>
        <end position="237"/>
    </location>
</feature>
<feature type="compositionally biased region" description="Low complexity" evidence="1">
    <location>
        <begin position="1"/>
        <end position="20"/>
    </location>
</feature>
<feature type="region of interest" description="Disordered" evidence="1">
    <location>
        <begin position="364"/>
        <end position="551"/>
    </location>
</feature>
<feature type="region of interest" description="Disordered" evidence="1">
    <location>
        <begin position="1"/>
        <end position="348"/>
    </location>
</feature>
<dbReference type="SMART" id="SM00355">
    <property type="entry name" value="ZnF_C2H2"/>
    <property type="match status" value="3"/>
</dbReference>
<dbReference type="AlphaFoldDB" id="A0A6A6P827"/>
<feature type="compositionally biased region" description="Acidic residues" evidence="1">
    <location>
        <begin position="130"/>
        <end position="139"/>
    </location>
</feature>
<feature type="domain" description="C2H2-type" evidence="2">
    <location>
        <begin position="757"/>
        <end position="780"/>
    </location>
</feature>
<dbReference type="Pfam" id="PF26082">
    <property type="entry name" value="zf-C2H2_AcuF"/>
    <property type="match status" value="1"/>
</dbReference>
<gene>
    <name evidence="3" type="ORF">BDY21DRAFT_280864</name>
</gene>
<keyword evidence="4" id="KW-1185">Reference proteome</keyword>
<feature type="compositionally biased region" description="Polar residues" evidence="1">
    <location>
        <begin position="888"/>
        <end position="911"/>
    </location>
</feature>
<dbReference type="PANTHER" id="PTHR35391:SF3">
    <property type="entry name" value="FINGER DOMAIN PROTEIN, PUTATIVE (AFU_ORTHOLOGUE AFUA_8G04300)-RELATED"/>
    <property type="match status" value="1"/>
</dbReference>
<feature type="compositionally biased region" description="Polar residues" evidence="1">
    <location>
        <begin position="456"/>
        <end position="468"/>
    </location>
</feature>
<evidence type="ECO:0000256" key="1">
    <source>
        <dbReference type="SAM" id="MobiDB-lite"/>
    </source>
</evidence>
<feature type="region of interest" description="Disordered" evidence="1">
    <location>
        <begin position="875"/>
        <end position="911"/>
    </location>
</feature>
<feature type="compositionally biased region" description="Low complexity" evidence="1">
    <location>
        <begin position="254"/>
        <end position="267"/>
    </location>
</feature>